<feature type="modified residue" description="N6-(pyridoxal phosphate)lysine" evidence="6">
    <location>
        <position position="293"/>
    </location>
</feature>
<evidence type="ECO:0000256" key="7">
    <source>
        <dbReference type="RuleBase" id="RU000382"/>
    </source>
</evidence>
<evidence type="ECO:0000256" key="3">
    <source>
        <dbReference type="ARBA" id="ARBA00022793"/>
    </source>
</evidence>
<dbReference type="InterPro" id="IPR015424">
    <property type="entry name" value="PyrdxlP-dep_Trfase"/>
</dbReference>
<dbReference type="EMBL" id="JACRYT010000003">
    <property type="protein sequence ID" value="MBC6679268.1"/>
    <property type="molecule type" value="Genomic_DNA"/>
</dbReference>
<dbReference type="InterPro" id="IPR002129">
    <property type="entry name" value="PyrdxlP-dep_de-COase"/>
</dbReference>
<keyword evidence="9" id="KW-1185">Reference proteome</keyword>
<comment type="cofactor">
    <cofactor evidence="1 6 7">
        <name>pyridoxal 5'-phosphate</name>
        <dbReference type="ChEBI" id="CHEBI:597326"/>
    </cofactor>
</comment>
<keyword evidence="3" id="KW-0210">Decarboxylase</keyword>
<organism evidence="8 9">
    <name type="scientific">Zhenpiania hominis</name>
    <dbReference type="NCBI Taxonomy" id="2763644"/>
    <lineage>
        <taxon>Bacteria</taxon>
        <taxon>Bacillati</taxon>
        <taxon>Bacillota</taxon>
        <taxon>Clostridia</taxon>
        <taxon>Peptostreptococcales</taxon>
        <taxon>Anaerovoracaceae</taxon>
        <taxon>Zhenpiania</taxon>
    </lineage>
</organism>
<evidence type="ECO:0000256" key="6">
    <source>
        <dbReference type="PIRSR" id="PIRSR602129-50"/>
    </source>
</evidence>
<dbReference type="RefSeq" id="WP_187302366.1">
    <property type="nucleotide sequence ID" value="NZ_JACRYT010000003.1"/>
</dbReference>
<evidence type="ECO:0000313" key="9">
    <source>
        <dbReference type="Proteomes" id="UP000602647"/>
    </source>
</evidence>
<evidence type="ECO:0000256" key="4">
    <source>
        <dbReference type="ARBA" id="ARBA00022898"/>
    </source>
</evidence>
<evidence type="ECO:0000256" key="1">
    <source>
        <dbReference type="ARBA" id="ARBA00001933"/>
    </source>
</evidence>
<keyword evidence="5 7" id="KW-0456">Lyase</keyword>
<reference evidence="8" key="1">
    <citation type="submission" date="2020-08" db="EMBL/GenBank/DDBJ databases">
        <title>Genome public.</title>
        <authorList>
            <person name="Liu C."/>
            <person name="Sun Q."/>
        </authorList>
    </citation>
    <scope>NUCLEOTIDE SEQUENCE</scope>
    <source>
        <strain evidence="8">BX12</strain>
    </source>
</reference>
<dbReference type="InterPro" id="IPR015421">
    <property type="entry name" value="PyrdxlP-dep_Trfase_major"/>
</dbReference>
<evidence type="ECO:0000313" key="8">
    <source>
        <dbReference type="EMBL" id="MBC6679268.1"/>
    </source>
</evidence>
<dbReference type="GO" id="GO:0006520">
    <property type="term" value="P:amino acid metabolic process"/>
    <property type="evidence" value="ECO:0007669"/>
    <property type="project" value="InterPro"/>
</dbReference>
<dbReference type="InterPro" id="IPR021115">
    <property type="entry name" value="Pyridoxal-P_BS"/>
</dbReference>
<dbReference type="Gene3D" id="3.90.1150.10">
    <property type="entry name" value="Aspartate Aminotransferase, domain 1"/>
    <property type="match status" value="1"/>
</dbReference>
<dbReference type="PROSITE" id="PS00392">
    <property type="entry name" value="DDC_GAD_HDC_YDC"/>
    <property type="match status" value="1"/>
</dbReference>
<dbReference type="GO" id="GO:0030170">
    <property type="term" value="F:pyridoxal phosphate binding"/>
    <property type="evidence" value="ECO:0007669"/>
    <property type="project" value="InterPro"/>
</dbReference>
<accession>A0A923NNI3</accession>
<dbReference type="Gene3D" id="3.40.640.10">
    <property type="entry name" value="Type I PLP-dependent aspartate aminotransferase-like (Major domain)"/>
    <property type="match status" value="1"/>
</dbReference>
<gene>
    <name evidence="8" type="ORF">H9L42_05435</name>
</gene>
<dbReference type="Proteomes" id="UP000602647">
    <property type="component" value="Unassembled WGS sequence"/>
</dbReference>
<dbReference type="InterPro" id="IPR015422">
    <property type="entry name" value="PyrdxlP-dep_Trfase_small"/>
</dbReference>
<protein>
    <submittedName>
        <fullName evidence="8">Aminotransferase class V-fold PLP-dependent enzyme</fullName>
    </submittedName>
</protein>
<proteinExistence type="inferred from homology"/>
<evidence type="ECO:0000256" key="2">
    <source>
        <dbReference type="ARBA" id="ARBA00009533"/>
    </source>
</evidence>
<evidence type="ECO:0000256" key="5">
    <source>
        <dbReference type="ARBA" id="ARBA00023239"/>
    </source>
</evidence>
<keyword evidence="4 6" id="KW-0663">Pyridoxal phosphate</keyword>
<dbReference type="GO" id="GO:0019752">
    <property type="term" value="P:carboxylic acid metabolic process"/>
    <property type="evidence" value="ECO:0007669"/>
    <property type="project" value="InterPro"/>
</dbReference>
<keyword evidence="8" id="KW-0032">Aminotransferase</keyword>
<dbReference type="Pfam" id="PF00282">
    <property type="entry name" value="Pyridoxal_deC"/>
    <property type="match status" value="1"/>
</dbReference>
<dbReference type="GO" id="GO:0004058">
    <property type="term" value="F:aromatic-L-amino-acid decarboxylase activity"/>
    <property type="evidence" value="ECO:0007669"/>
    <property type="project" value="UniProtKB-ARBA"/>
</dbReference>
<keyword evidence="8" id="KW-0808">Transferase</keyword>
<dbReference type="PANTHER" id="PTHR11999:SF70">
    <property type="entry name" value="MIP05841P"/>
    <property type="match status" value="1"/>
</dbReference>
<name>A0A923NNI3_9FIRM</name>
<dbReference type="PANTHER" id="PTHR11999">
    <property type="entry name" value="GROUP II PYRIDOXAL-5-PHOSPHATE DECARBOXYLASE"/>
    <property type="match status" value="1"/>
</dbReference>
<dbReference type="GO" id="GO:0008483">
    <property type="term" value="F:transaminase activity"/>
    <property type="evidence" value="ECO:0007669"/>
    <property type="project" value="UniProtKB-KW"/>
</dbReference>
<sequence length="516" mass="57982">MSIKGIQQNVQIGELMKDFVEQTVQFYNTLDVQPVYRPASKAIYKCMEEQSIPAYGRPVQDVYSEMLQNIYTHAFLAQHPRSFACIPSTASLLSWMGDVMTNAYNPHASCRINAPIADLVEKKLIRWMCSLAGYPEKSGGLFVSGGSIANLTALAAARDCKLTYNERNQAVVYVSEQTHSSVTKGLLMIGFCKEQIRVIPTDSRFRMDINRLRESIGKDLLEHRKPFAVIASAGTTNTGSIDPLMDISKICHKYGMWMHVDGAFGASALLSEQLKDELSGIEYSDSLSWDAHKWMLQTYGCSAVLVRDESVLIKSFASHPEYLKDSEIYPGSIEFWDLGPELTRPARGLKLWLTLQVMGSRKMGKIIEHGCALANFTEMLLRERPKWEIISPAQLGIVNFRYVPDVHANSHDIDTINSEISRKITNSGFAQIFTTELRGKKVLRMCTINPETTQKDIRGTVKELERFARTFLILLLFPFFNLHFSSDIVTEKCVLAKAAGGSKIGSRKDKCEERMG</sequence>
<dbReference type="AlphaFoldDB" id="A0A923NNI3"/>
<dbReference type="SUPFAM" id="SSF53383">
    <property type="entry name" value="PLP-dependent transferases"/>
    <property type="match status" value="1"/>
</dbReference>
<comment type="similarity">
    <text evidence="2 7">Belongs to the group II decarboxylase family.</text>
</comment>
<comment type="caution">
    <text evidence="8">The sequence shown here is derived from an EMBL/GenBank/DDBJ whole genome shotgun (WGS) entry which is preliminary data.</text>
</comment>
<dbReference type="InterPro" id="IPR010977">
    <property type="entry name" value="Aromatic_deC"/>
</dbReference>
<dbReference type="PRINTS" id="PR00800">
    <property type="entry name" value="YHDCRBOXLASE"/>
</dbReference>
<dbReference type="Gene3D" id="3.90.1150.170">
    <property type="match status" value="1"/>
</dbReference>